<dbReference type="InterPro" id="IPR001683">
    <property type="entry name" value="PX_dom"/>
</dbReference>
<evidence type="ECO:0000313" key="3">
    <source>
        <dbReference type="Proteomes" id="UP000663891"/>
    </source>
</evidence>
<dbReference type="Pfam" id="PF00561">
    <property type="entry name" value="Abhydrolase_1"/>
    <property type="match status" value="1"/>
</dbReference>
<dbReference type="InterPro" id="IPR050266">
    <property type="entry name" value="AB_hydrolase_sf"/>
</dbReference>
<dbReference type="PANTHER" id="PTHR43798:SF33">
    <property type="entry name" value="HYDROLASE, PUTATIVE (AFU_ORTHOLOGUE AFUA_2G14860)-RELATED"/>
    <property type="match status" value="1"/>
</dbReference>
<dbReference type="Pfam" id="PF00787">
    <property type="entry name" value="PX"/>
    <property type="match status" value="1"/>
</dbReference>
<evidence type="ECO:0000259" key="1">
    <source>
        <dbReference type="PROSITE" id="PS50195"/>
    </source>
</evidence>
<evidence type="ECO:0000313" key="2">
    <source>
        <dbReference type="EMBL" id="CAF0936132.1"/>
    </source>
</evidence>
<sequence length="479" mass="55731">MARLIVPQRLSNAQSSIDTTLPMTCTIESSYVVDGHGGYSIRVTRMSNDPLTSWIITKRYREFVDLNNILKDCGFNFELPKKKFLGNTDQIFMSERQKGLQAYLNKLVEHVELCNSLIVHRFLDPHSHRTNYPESALQHVSMFIRSMNNTYQIIEPLFHFGILIKKLLTPAINPYRFPKIHNWAKQGKYFNFNGYPIFYYDSNIRDTTANSKPTLLLLHGYPTSSIDWLYMRDELEKRFHCIAPDYIGYGLSAKPVSFSYTIFSQVDMIEELMNSLQINQFHIMAHDVGTTITQEFLARQVDNRKYIIQSTVFLNGGLFPESYRPFLSMKLLKTPIIGVILQNILPRALFSSALNRIFGPSTKRTQQELDEMIDLLFFNAPYNLLQQLQCYINERSINRDRWVDAINKVQTFTKNPIPIRLINGPYDPISGKHIVDRYREIITNPDTCLLNADIGHYVNLEDPENTLKYFFNFHDKIST</sequence>
<dbReference type="SUPFAM" id="SSF64268">
    <property type="entry name" value="PX domain"/>
    <property type="match status" value="1"/>
</dbReference>
<dbReference type="Gene3D" id="3.40.50.1820">
    <property type="entry name" value="alpha/beta hydrolase"/>
    <property type="match status" value="1"/>
</dbReference>
<dbReference type="PROSITE" id="PS50195">
    <property type="entry name" value="PX"/>
    <property type="match status" value="1"/>
</dbReference>
<dbReference type="Proteomes" id="UP000663891">
    <property type="component" value="Unassembled WGS sequence"/>
</dbReference>
<dbReference type="EMBL" id="CAJNON010000083">
    <property type="protein sequence ID" value="CAF0936132.1"/>
    <property type="molecule type" value="Genomic_DNA"/>
</dbReference>
<gene>
    <name evidence="2" type="ORF">VCS650_LOCUS11217</name>
</gene>
<protein>
    <recommendedName>
        <fullName evidence="1">PX domain-containing protein</fullName>
    </recommendedName>
</protein>
<dbReference type="GO" id="GO:0016020">
    <property type="term" value="C:membrane"/>
    <property type="evidence" value="ECO:0007669"/>
    <property type="project" value="TreeGrafter"/>
</dbReference>
<dbReference type="SMART" id="SM00312">
    <property type="entry name" value="PX"/>
    <property type="match status" value="1"/>
</dbReference>
<proteinExistence type="predicted"/>
<dbReference type="Gene3D" id="3.30.1520.10">
    <property type="entry name" value="Phox-like domain"/>
    <property type="match status" value="1"/>
</dbReference>
<dbReference type="SUPFAM" id="SSF53474">
    <property type="entry name" value="alpha/beta-Hydrolases"/>
    <property type="match status" value="1"/>
</dbReference>
<accession>A0A814C6M6</accession>
<dbReference type="GO" id="GO:0035091">
    <property type="term" value="F:phosphatidylinositol binding"/>
    <property type="evidence" value="ECO:0007669"/>
    <property type="project" value="InterPro"/>
</dbReference>
<dbReference type="GO" id="GO:0047372">
    <property type="term" value="F:monoacylglycerol lipase activity"/>
    <property type="evidence" value="ECO:0007669"/>
    <property type="project" value="TreeGrafter"/>
</dbReference>
<dbReference type="InterPro" id="IPR000073">
    <property type="entry name" value="AB_hydrolase_1"/>
</dbReference>
<dbReference type="InterPro" id="IPR036871">
    <property type="entry name" value="PX_dom_sf"/>
</dbReference>
<feature type="domain" description="PX" evidence="1">
    <location>
        <begin position="17"/>
        <end position="130"/>
    </location>
</feature>
<name>A0A814C6M6_9BILA</name>
<reference evidence="2" key="1">
    <citation type="submission" date="2021-02" db="EMBL/GenBank/DDBJ databases">
        <authorList>
            <person name="Nowell W R."/>
        </authorList>
    </citation>
    <scope>NUCLEOTIDE SEQUENCE</scope>
</reference>
<dbReference type="AlphaFoldDB" id="A0A814C6M6"/>
<dbReference type="PANTHER" id="PTHR43798">
    <property type="entry name" value="MONOACYLGLYCEROL LIPASE"/>
    <property type="match status" value="1"/>
</dbReference>
<dbReference type="InterPro" id="IPR029058">
    <property type="entry name" value="AB_hydrolase_fold"/>
</dbReference>
<dbReference type="OrthoDB" id="7130006at2759"/>
<dbReference type="GO" id="GO:0046464">
    <property type="term" value="P:acylglycerol catabolic process"/>
    <property type="evidence" value="ECO:0007669"/>
    <property type="project" value="TreeGrafter"/>
</dbReference>
<comment type="caution">
    <text evidence="2">The sequence shown here is derived from an EMBL/GenBank/DDBJ whole genome shotgun (WGS) entry which is preliminary data.</text>
</comment>
<organism evidence="2 3">
    <name type="scientific">Adineta steineri</name>
    <dbReference type="NCBI Taxonomy" id="433720"/>
    <lineage>
        <taxon>Eukaryota</taxon>
        <taxon>Metazoa</taxon>
        <taxon>Spiralia</taxon>
        <taxon>Gnathifera</taxon>
        <taxon>Rotifera</taxon>
        <taxon>Eurotatoria</taxon>
        <taxon>Bdelloidea</taxon>
        <taxon>Adinetida</taxon>
        <taxon>Adinetidae</taxon>
        <taxon>Adineta</taxon>
    </lineage>
</organism>